<reference evidence="2 3" key="1">
    <citation type="journal article" date="2019" name="Int. J. Syst. Evol. Microbiol.">
        <title>The Global Catalogue of Microorganisms (GCM) 10K type strain sequencing project: providing services to taxonomists for standard genome sequencing and annotation.</title>
        <authorList>
            <consortium name="The Broad Institute Genomics Platform"/>
            <consortium name="The Broad Institute Genome Sequencing Center for Infectious Disease"/>
            <person name="Wu L."/>
            <person name="Ma J."/>
        </authorList>
    </citation>
    <scope>NUCLEOTIDE SEQUENCE [LARGE SCALE GENOMIC DNA]</scope>
    <source>
        <strain evidence="2 3">JCM 4395</strain>
    </source>
</reference>
<feature type="signal peptide" evidence="1">
    <location>
        <begin position="1"/>
        <end position="36"/>
    </location>
</feature>
<evidence type="ECO:0000256" key="1">
    <source>
        <dbReference type="SAM" id="SignalP"/>
    </source>
</evidence>
<name>A0ABN3M2A6_STRLO</name>
<dbReference type="EMBL" id="BAAASG010000008">
    <property type="protein sequence ID" value="GAA2494691.1"/>
    <property type="molecule type" value="Genomic_DNA"/>
</dbReference>
<dbReference type="Proteomes" id="UP001501777">
    <property type="component" value="Unassembled WGS sequence"/>
</dbReference>
<comment type="caution">
    <text evidence="2">The sequence shown here is derived from an EMBL/GenBank/DDBJ whole genome shotgun (WGS) entry which is preliminary data.</text>
</comment>
<gene>
    <name evidence="2" type="ORF">GCM10010276_38830</name>
</gene>
<proteinExistence type="predicted"/>
<keyword evidence="3" id="KW-1185">Reference proteome</keyword>
<keyword evidence="1" id="KW-0732">Signal</keyword>
<accession>A0ABN3M2A6</accession>
<evidence type="ECO:0000313" key="2">
    <source>
        <dbReference type="EMBL" id="GAA2494691.1"/>
    </source>
</evidence>
<organism evidence="2 3">
    <name type="scientific">Streptomyces longisporus</name>
    <dbReference type="NCBI Taxonomy" id="1948"/>
    <lineage>
        <taxon>Bacteria</taxon>
        <taxon>Bacillati</taxon>
        <taxon>Actinomycetota</taxon>
        <taxon>Actinomycetes</taxon>
        <taxon>Kitasatosporales</taxon>
        <taxon>Streptomycetaceae</taxon>
        <taxon>Streptomyces</taxon>
    </lineage>
</organism>
<feature type="chain" id="PRO_5045312739" evidence="1">
    <location>
        <begin position="37"/>
        <end position="71"/>
    </location>
</feature>
<protein>
    <submittedName>
        <fullName evidence="2">Uncharacterized protein</fullName>
    </submittedName>
</protein>
<evidence type="ECO:0000313" key="3">
    <source>
        <dbReference type="Proteomes" id="UP001501777"/>
    </source>
</evidence>
<dbReference type="RefSeq" id="WP_344401646.1">
    <property type="nucleotide sequence ID" value="NZ_BAAASG010000008.1"/>
</dbReference>
<sequence>MNTQIDWPKKVILRTLTVSAALVFALAAESATAAFAAPAPLTPHAISKAPAAGGDESTANCVVTVWVPVCL</sequence>